<sequence length="247" mass="26568">MTHRVHLGGGAVRHPRIGLILLALLTLEAPGVLAQAPARPNPGIHYIYLVRHGAYDRDSTVDEVTGNGLNALGHRQAHLIGARLAALPVTPTTFVSSALRRARETATDMGVEMKRTPTQDSLLSECTPASIRADGTGNRSSDPATHCDSTLVLAWAKYMTPAAQADRHDVLVCHGNVIRWFVSRALAGDPGHWRDMDIGNGSLTILAVRPDGTTRLVMFSDVGHLPLSEQSWSGRGAGWGAPETRMR</sequence>
<reference evidence="2 3" key="1">
    <citation type="journal article" date="2019" name="Nat. Microbiol.">
        <title>Mediterranean grassland soil C-N compound turnover is dependent on rainfall and depth, and is mediated by genomically divergent microorganisms.</title>
        <authorList>
            <person name="Diamond S."/>
            <person name="Andeer P.F."/>
            <person name="Li Z."/>
            <person name="Crits-Christoph A."/>
            <person name="Burstein D."/>
            <person name="Anantharaman K."/>
            <person name="Lane K.R."/>
            <person name="Thomas B.C."/>
            <person name="Pan C."/>
            <person name="Northen T.R."/>
            <person name="Banfield J.F."/>
        </authorList>
    </citation>
    <scope>NUCLEOTIDE SEQUENCE [LARGE SCALE GENOMIC DNA]</scope>
    <source>
        <strain evidence="2">WS_11</strain>
    </source>
</reference>
<dbReference type="PANTHER" id="PTHR20935">
    <property type="entry name" value="PHOSPHOGLYCERATE MUTASE-RELATED"/>
    <property type="match status" value="1"/>
</dbReference>
<name>A0A538U6S2_UNCEI</name>
<dbReference type="InterPro" id="IPR051021">
    <property type="entry name" value="Mito_Ser/Thr_phosphatase"/>
</dbReference>
<comment type="caution">
    <text evidence="2">The sequence shown here is derived from an EMBL/GenBank/DDBJ whole genome shotgun (WGS) entry which is preliminary data.</text>
</comment>
<protein>
    <recommendedName>
        <fullName evidence="4">Histidine phosphatase family protein</fullName>
    </recommendedName>
</protein>
<dbReference type="EMBL" id="VBPB01000156">
    <property type="protein sequence ID" value="TMQ71578.1"/>
    <property type="molecule type" value="Genomic_DNA"/>
</dbReference>
<evidence type="ECO:0000313" key="2">
    <source>
        <dbReference type="EMBL" id="TMQ71578.1"/>
    </source>
</evidence>
<dbReference type="InterPro" id="IPR013078">
    <property type="entry name" value="His_Pase_superF_clade-1"/>
</dbReference>
<keyword evidence="1" id="KW-0378">Hydrolase</keyword>
<dbReference type="CDD" id="cd07067">
    <property type="entry name" value="HP_PGM_like"/>
    <property type="match status" value="1"/>
</dbReference>
<gene>
    <name evidence="2" type="ORF">E6K81_09775</name>
</gene>
<dbReference type="SMART" id="SM00855">
    <property type="entry name" value="PGAM"/>
    <property type="match status" value="1"/>
</dbReference>
<dbReference type="InterPro" id="IPR029033">
    <property type="entry name" value="His_PPase_superfam"/>
</dbReference>
<dbReference type="SUPFAM" id="SSF53254">
    <property type="entry name" value="Phosphoglycerate mutase-like"/>
    <property type="match status" value="1"/>
</dbReference>
<evidence type="ECO:0008006" key="4">
    <source>
        <dbReference type="Google" id="ProtNLM"/>
    </source>
</evidence>
<dbReference type="Gene3D" id="3.40.50.1240">
    <property type="entry name" value="Phosphoglycerate mutase-like"/>
    <property type="match status" value="1"/>
</dbReference>
<evidence type="ECO:0000256" key="1">
    <source>
        <dbReference type="ARBA" id="ARBA00022801"/>
    </source>
</evidence>
<dbReference type="AlphaFoldDB" id="A0A538U6S2"/>
<evidence type="ECO:0000313" key="3">
    <source>
        <dbReference type="Proteomes" id="UP000319771"/>
    </source>
</evidence>
<organism evidence="2 3">
    <name type="scientific">Eiseniibacteriota bacterium</name>
    <dbReference type="NCBI Taxonomy" id="2212470"/>
    <lineage>
        <taxon>Bacteria</taxon>
        <taxon>Candidatus Eiseniibacteriota</taxon>
    </lineage>
</organism>
<proteinExistence type="predicted"/>
<dbReference type="GO" id="GO:0016787">
    <property type="term" value="F:hydrolase activity"/>
    <property type="evidence" value="ECO:0007669"/>
    <property type="project" value="UniProtKB-KW"/>
</dbReference>
<accession>A0A538U6S2</accession>
<dbReference type="Proteomes" id="UP000319771">
    <property type="component" value="Unassembled WGS sequence"/>
</dbReference>
<dbReference type="PANTHER" id="PTHR20935:SF0">
    <property type="entry name" value="SERINE_THREONINE-PROTEIN PHOSPHATASE PGAM5, MITOCHONDRIAL"/>
    <property type="match status" value="1"/>
</dbReference>
<dbReference type="Pfam" id="PF00300">
    <property type="entry name" value="His_Phos_1"/>
    <property type="match status" value="2"/>
</dbReference>